<dbReference type="Pfam" id="PF03372">
    <property type="entry name" value="Exo_endo_phos"/>
    <property type="match status" value="1"/>
</dbReference>
<proteinExistence type="predicted"/>
<dbReference type="EMBL" id="JAGGNH010000001">
    <property type="protein sequence ID" value="KAJ0987028.1"/>
    <property type="molecule type" value="Genomic_DNA"/>
</dbReference>
<comment type="caution">
    <text evidence="2">The sequence shown here is derived from an EMBL/GenBank/DDBJ whole genome shotgun (WGS) entry which is preliminary data.</text>
</comment>
<dbReference type="SUPFAM" id="SSF56219">
    <property type="entry name" value="DNase I-like"/>
    <property type="match status" value="1"/>
</dbReference>
<dbReference type="PANTHER" id="PTHR33710:SF64">
    <property type="entry name" value="ENDONUCLEASE_EXONUCLEASE_PHOSPHATASE DOMAIN-CONTAINING PROTEIN"/>
    <property type="match status" value="1"/>
</dbReference>
<evidence type="ECO:0000313" key="2">
    <source>
        <dbReference type="EMBL" id="KAJ0987028.1"/>
    </source>
</evidence>
<dbReference type="PANTHER" id="PTHR33710">
    <property type="entry name" value="BNAC02G09200D PROTEIN"/>
    <property type="match status" value="1"/>
</dbReference>
<dbReference type="OrthoDB" id="786811at2759"/>
<reference evidence="2" key="1">
    <citation type="submission" date="2021-03" db="EMBL/GenBank/DDBJ databases">
        <authorList>
            <person name="Li Z."/>
            <person name="Yang C."/>
        </authorList>
    </citation>
    <scope>NUCLEOTIDE SEQUENCE</scope>
    <source>
        <strain evidence="2">Dzin_1.0</strain>
        <tissue evidence="2">Leaf</tissue>
    </source>
</reference>
<evidence type="ECO:0000259" key="1">
    <source>
        <dbReference type="Pfam" id="PF03372"/>
    </source>
</evidence>
<name>A0A9D5D8C4_9LILI</name>
<protein>
    <recommendedName>
        <fullName evidence="1">Endonuclease/exonuclease/phosphatase domain-containing protein</fullName>
    </recommendedName>
</protein>
<gene>
    <name evidence="2" type="ORF">J5N97_005384</name>
</gene>
<dbReference type="InterPro" id="IPR005135">
    <property type="entry name" value="Endo/exonuclease/phosphatase"/>
</dbReference>
<dbReference type="Proteomes" id="UP001085076">
    <property type="component" value="Miscellaneous, Linkage group lg01"/>
</dbReference>
<dbReference type="Gene3D" id="3.60.10.10">
    <property type="entry name" value="Endonuclease/exonuclease/phosphatase"/>
    <property type="match status" value="1"/>
</dbReference>
<dbReference type="InterPro" id="IPR036691">
    <property type="entry name" value="Endo/exonu/phosph_ase_sf"/>
</dbReference>
<accession>A0A9D5D8C4</accession>
<keyword evidence="3" id="KW-1185">Reference proteome</keyword>
<organism evidence="2 3">
    <name type="scientific">Dioscorea zingiberensis</name>
    <dbReference type="NCBI Taxonomy" id="325984"/>
    <lineage>
        <taxon>Eukaryota</taxon>
        <taxon>Viridiplantae</taxon>
        <taxon>Streptophyta</taxon>
        <taxon>Embryophyta</taxon>
        <taxon>Tracheophyta</taxon>
        <taxon>Spermatophyta</taxon>
        <taxon>Magnoliopsida</taxon>
        <taxon>Liliopsida</taxon>
        <taxon>Dioscoreales</taxon>
        <taxon>Dioscoreaceae</taxon>
        <taxon>Dioscorea</taxon>
    </lineage>
</organism>
<feature type="domain" description="Endonuclease/exonuclease/phosphatase" evidence="1">
    <location>
        <begin position="5"/>
        <end position="225"/>
    </location>
</feature>
<dbReference type="AlphaFoldDB" id="A0A9D5D8C4"/>
<reference evidence="2" key="2">
    <citation type="journal article" date="2022" name="Hortic Res">
        <title>The genome of Dioscorea zingiberensis sheds light on the biosynthesis, origin and evolution of the medicinally important diosgenin saponins.</title>
        <authorList>
            <person name="Li Y."/>
            <person name="Tan C."/>
            <person name="Li Z."/>
            <person name="Guo J."/>
            <person name="Li S."/>
            <person name="Chen X."/>
            <person name="Wang C."/>
            <person name="Dai X."/>
            <person name="Yang H."/>
            <person name="Song W."/>
            <person name="Hou L."/>
            <person name="Xu J."/>
            <person name="Tong Z."/>
            <person name="Xu A."/>
            <person name="Yuan X."/>
            <person name="Wang W."/>
            <person name="Yang Q."/>
            <person name="Chen L."/>
            <person name="Sun Z."/>
            <person name="Wang K."/>
            <person name="Pan B."/>
            <person name="Chen J."/>
            <person name="Bao Y."/>
            <person name="Liu F."/>
            <person name="Qi X."/>
            <person name="Gang D.R."/>
            <person name="Wen J."/>
            <person name="Li J."/>
        </authorList>
    </citation>
    <scope>NUCLEOTIDE SEQUENCE</scope>
    <source>
        <strain evidence="2">Dzin_1.0</strain>
    </source>
</reference>
<evidence type="ECO:0000313" key="3">
    <source>
        <dbReference type="Proteomes" id="UP001085076"/>
    </source>
</evidence>
<dbReference type="GO" id="GO:0003824">
    <property type="term" value="F:catalytic activity"/>
    <property type="evidence" value="ECO:0007669"/>
    <property type="project" value="InterPro"/>
</dbReference>
<sequence length="262" mass="30220">MNMLLWNCRGVSGKDTVSRIKNMLKNHQIMICCLVETRADAPRILRFVKHLDNGWHWATIPALGFSGGIITFWRKNNFVVTPISRSRYILHMVITGSTQQPWLISTVYNAQRLEDQKVAWAELQGLSDKVGPWIIAGDFNAISGPQDRQGGDFHPCMKSVHFNAFIYNNHLTELNYSGSMFIWCNNQSGLARRWARLDRLLVNHQWLETVPNYAVKHLPRSQSDHNPVLLQCSFERNRGTRPFRFNNSWIQSDLCLHSVTSI</sequence>